<keyword evidence="10" id="KW-1185">Reference proteome</keyword>
<dbReference type="EMBL" id="CP001854">
    <property type="protein sequence ID" value="ADB52838.1"/>
    <property type="molecule type" value="Genomic_DNA"/>
</dbReference>
<dbReference type="HOGENOM" id="CLU_016047_0_2_11"/>
<feature type="transmembrane region" description="Helical" evidence="7">
    <location>
        <begin position="121"/>
        <end position="141"/>
    </location>
</feature>
<evidence type="ECO:0000256" key="5">
    <source>
        <dbReference type="ARBA" id="ARBA00022989"/>
    </source>
</evidence>
<evidence type="ECO:0000256" key="4">
    <source>
        <dbReference type="ARBA" id="ARBA00022692"/>
    </source>
</evidence>
<dbReference type="PROSITE" id="PS50928">
    <property type="entry name" value="ABC_TM1"/>
    <property type="match status" value="1"/>
</dbReference>
<dbReference type="Proteomes" id="UP000008229">
    <property type="component" value="Chromosome"/>
</dbReference>
<feature type="transmembrane region" description="Helical" evidence="7">
    <location>
        <begin position="170"/>
        <end position="192"/>
    </location>
</feature>
<dbReference type="RefSeq" id="WP_012935889.1">
    <property type="nucleotide sequence ID" value="NC_013739.1"/>
</dbReference>
<keyword evidence="6 7" id="KW-0472">Membrane</keyword>
<dbReference type="PANTHER" id="PTHR30193">
    <property type="entry name" value="ABC TRANSPORTER PERMEASE PROTEIN"/>
    <property type="match status" value="1"/>
</dbReference>
<keyword evidence="5 7" id="KW-1133">Transmembrane helix</keyword>
<feature type="transmembrane region" description="Helical" evidence="7">
    <location>
        <begin position="228"/>
        <end position="249"/>
    </location>
</feature>
<reference evidence="10" key="2">
    <citation type="submission" date="2010-01" db="EMBL/GenBank/DDBJ databases">
        <title>The complete genome of Conexibacter woesei DSM 14684.</title>
        <authorList>
            <consortium name="US DOE Joint Genome Institute (JGI-PGF)"/>
            <person name="Lucas S."/>
            <person name="Copeland A."/>
            <person name="Lapidus A."/>
            <person name="Glavina del Rio T."/>
            <person name="Dalin E."/>
            <person name="Tice H."/>
            <person name="Bruce D."/>
            <person name="Goodwin L."/>
            <person name="Pitluck S."/>
            <person name="Kyrpides N."/>
            <person name="Mavromatis K."/>
            <person name="Ivanova N."/>
            <person name="Mikhailova N."/>
            <person name="Chertkov O."/>
            <person name="Brettin T."/>
            <person name="Detter J.C."/>
            <person name="Han C."/>
            <person name="Larimer F."/>
            <person name="Land M."/>
            <person name="Hauser L."/>
            <person name="Markowitz V."/>
            <person name="Cheng J.-F."/>
            <person name="Hugenholtz P."/>
            <person name="Woyke T."/>
            <person name="Wu D."/>
            <person name="Pukall R."/>
            <person name="Steenblock K."/>
            <person name="Schneider S."/>
            <person name="Klenk H.-P."/>
            <person name="Eisen J.A."/>
        </authorList>
    </citation>
    <scope>NUCLEOTIDE SEQUENCE [LARGE SCALE GENOMIC DNA]</scope>
    <source>
        <strain evidence="10">DSM 14684 / CIP 108061 / JCM 11494 / NBRC 100937 / ID131577</strain>
    </source>
</reference>
<keyword evidence="3" id="KW-1003">Cell membrane</keyword>
<dbReference type="GO" id="GO:0005886">
    <property type="term" value="C:plasma membrane"/>
    <property type="evidence" value="ECO:0007669"/>
    <property type="project" value="UniProtKB-SubCell"/>
</dbReference>
<comment type="subcellular location">
    <subcellularLocation>
        <location evidence="1 7">Cell membrane</location>
        <topology evidence="1 7">Multi-pass membrane protein</topology>
    </subcellularLocation>
</comment>
<feature type="domain" description="ABC transmembrane type-1" evidence="8">
    <location>
        <begin position="86"/>
        <end position="298"/>
    </location>
</feature>
<dbReference type="InterPro" id="IPR035906">
    <property type="entry name" value="MetI-like_sf"/>
</dbReference>
<dbReference type="CDD" id="cd06261">
    <property type="entry name" value="TM_PBP2"/>
    <property type="match status" value="1"/>
</dbReference>
<protein>
    <submittedName>
        <fullName evidence="9">Binding-protein-dependent transport systems inner membrane component</fullName>
    </submittedName>
</protein>
<evidence type="ECO:0000259" key="8">
    <source>
        <dbReference type="PROSITE" id="PS50928"/>
    </source>
</evidence>
<name>D3F7U4_CONWI</name>
<dbReference type="InterPro" id="IPR051393">
    <property type="entry name" value="ABC_transporter_permease"/>
</dbReference>
<dbReference type="SUPFAM" id="SSF161098">
    <property type="entry name" value="MetI-like"/>
    <property type="match status" value="1"/>
</dbReference>
<proteinExistence type="inferred from homology"/>
<dbReference type="GO" id="GO:0055085">
    <property type="term" value="P:transmembrane transport"/>
    <property type="evidence" value="ECO:0007669"/>
    <property type="project" value="InterPro"/>
</dbReference>
<evidence type="ECO:0000256" key="3">
    <source>
        <dbReference type="ARBA" id="ARBA00022475"/>
    </source>
</evidence>
<feature type="transmembrane region" description="Helical" evidence="7">
    <location>
        <begin position="277"/>
        <end position="302"/>
    </location>
</feature>
<keyword evidence="4 7" id="KW-0812">Transmembrane</keyword>
<sequence>MTSIDGPAQVRGPALGTRLRRAAGRATPLFLLAPALALLVWLLVIPAADAVRLAFTDWDGFADPQWIGLDNFNDLLSDDRFTQALTHNLIIIATLPIWIAVPYALAWGLHHKIWGWRFFRFAFFLPVVLSPVVIGVYYGMFLDPDGPFNGLLRTIGLGGLAREWTNDPGLALPVVIAIVIWWTFGIGVLIFLSALSNLDGELEDAARVDGASRWQIQRHVIFWQMRPVVQFWAIILVILSFTSFFPLIYTLTDGGPGFATATVDFYLYQEAFGNGNLGYASAVAVALVVVIGVVAGLAVLLLRGRRKGIR</sequence>
<dbReference type="AlphaFoldDB" id="D3F7U4"/>
<evidence type="ECO:0000313" key="10">
    <source>
        <dbReference type="Proteomes" id="UP000008229"/>
    </source>
</evidence>
<dbReference type="Pfam" id="PF00528">
    <property type="entry name" value="BPD_transp_1"/>
    <property type="match status" value="1"/>
</dbReference>
<dbReference type="PANTHER" id="PTHR30193:SF41">
    <property type="entry name" value="DIACETYLCHITOBIOSE UPTAKE SYSTEM PERMEASE PROTEIN NGCF"/>
    <property type="match status" value="1"/>
</dbReference>
<evidence type="ECO:0000256" key="6">
    <source>
        <dbReference type="ARBA" id="ARBA00023136"/>
    </source>
</evidence>
<dbReference type="eggNOG" id="COG1175">
    <property type="taxonomic scope" value="Bacteria"/>
</dbReference>
<dbReference type="STRING" id="469383.Cwoe_4424"/>
<evidence type="ECO:0000256" key="7">
    <source>
        <dbReference type="RuleBase" id="RU363032"/>
    </source>
</evidence>
<comment type="similarity">
    <text evidence="7">Belongs to the binding-protein-dependent transport system permease family.</text>
</comment>
<organism evidence="9 10">
    <name type="scientific">Conexibacter woesei (strain DSM 14684 / CCUG 47730 / CIP 108061 / JCM 11494 / NBRC 100937 / ID131577)</name>
    <dbReference type="NCBI Taxonomy" id="469383"/>
    <lineage>
        <taxon>Bacteria</taxon>
        <taxon>Bacillati</taxon>
        <taxon>Actinomycetota</taxon>
        <taxon>Thermoleophilia</taxon>
        <taxon>Solirubrobacterales</taxon>
        <taxon>Conexibacteraceae</taxon>
        <taxon>Conexibacter</taxon>
    </lineage>
</organism>
<evidence type="ECO:0000313" key="9">
    <source>
        <dbReference type="EMBL" id="ADB52838.1"/>
    </source>
</evidence>
<dbReference type="Gene3D" id="1.10.3720.10">
    <property type="entry name" value="MetI-like"/>
    <property type="match status" value="1"/>
</dbReference>
<dbReference type="InterPro" id="IPR000515">
    <property type="entry name" value="MetI-like"/>
</dbReference>
<keyword evidence="2 7" id="KW-0813">Transport</keyword>
<feature type="transmembrane region" description="Helical" evidence="7">
    <location>
        <begin position="29"/>
        <end position="48"/>
    </location>
</feature>
<accession>D3F7U4</accession>
<evidence type="ECO:0000256" key="1">
    <source>
        <dbReference type="ARBA" id="ARBA00004651"/>
    </source>
</evidence>
<gene>
    <name evidence="9" type="ordered locus">Cwoe_4424</name>
</gene>
<dbReference type="KEGG" id="cwo:Cwoe_4424"/>
<evidence type="ECO:0000256" key="2">
    <source>
        <dbReference type="ARBA" id="ARBA00022448"/>
    </source>
</evidence>
<feature type="transmembrane region" description="Helical" evidence="7">
    <location>
        <begin position="89"/>
        <end position="109"/>
    </location>
</feature>
<reference evidence="9 10" key="1">
    <citation type="journal article" date="2010" name="Stand. Genomic Sci.">
        <title>Complete genome sequence of Conexibacter woesei type strain (ID131577).</title>
        <authorList>
            <person name="Pukall R."/>
            <person name="Lapidus A."/>
            <person name="Glavina Del Rio T."/>
            <person name="Copeland A."/>
            <person name="Tice H."/>
            <person name="Cheng J.-F."/>
            <person name="Lucas S."/>
            <person name="Chen F."/>
            <person name="Nolan M."/>
            <person name="Bruce D."/>
            <person name="Goodwin L."/>
            <person name="Pitluck S."/>
            <person name="Mavromatis K."/>
            <person name="Ivanova N."/>
            <person name="Ovchinnikova G."/>
            <person name="Pati A."/>
            <person name="Chen A."/>
            <person name="Palaniappan K."/>
            <person name="Land M."/>
            <person name="Hauser L."/>
            <person name="Chang Y.-J."/>
            <person name="Jeffries C.D."/>
            <person name="Chain P."/>
            <person name="Meincke L."/>
            <person name="Sims D."/>
            <person name="Brettin T."/>
            <person name="Detter J.C."/>
            <person name="Rohde M."/>
            <person name="Goeker M."/>
            <person name="Bristow J."/>
            <person name="Eisen J.A."/>
            <person name="Markowitz V."/>
            <person name="Kyrpides N.C."/>
            <person name="Klenk H.-P."/>
            <person name="Hugenholtz P."/>
        </authorList>
    </citation>
    <scope>NUCLEOTIDE SEQUENCE [LARGE SCALE GENOMIC DNA]</scope>
    <source>
        <strain evidence="10">DSM 14684 / CIP 108061 / JCM 11494 / NBRC 100937 / ID131577</strain>
    </source>
</reference>